<protein>
    <submittedName>
        <fullName evidence="1">Uncharacterized protein</fullName>
    </submittedName>
</protein>
<organism evidence="1">
    <name type="scientific">Anguilla anguilla</name>
    <name type="common">European freshwater eel</name>
    <name type="synonym">Muraena anguilla</name>
    <dbReference type="NCBI Taxonomy" id="7936"/>
    <lineage>
        <taxon>Eukaryota</taxon>
        <taxon>Metazoa</taxon>
        <taxon>Chordata</taxon>
        <taxon>Craniata</taxon>
        <taxon>Vertebrata</taxon>
        <taxon>Euteleostomi</taxon>
        <taxon>Actinopterygii</taxon>
        <taxon>Neopterygii</taxon>
        <taxon>Teleostei</taxon>
        <taxon>Anguilliformes</taxon>
        <taxon>Anguillidae</taxon>
        <taxon>Anguilla</taxon>
    </lineage>
</organism>
<proteinExistence type="predicted"/>
<evidence type="ECO:0000313" key="1">
    <source>
        <dbReference type="EMBL" id="JAH76838.1"/>
    </source>
</evidence>
<accession>A0A0E9VI06</accession>
<dbReference type="AlphaFoldDB" id="A0A0E9VI06"/>
<dbReference type="EMBL" id="GBXM01031739">
    <property type="protein sequence ID" value="JAH76838.1"/>
    <property type="molecule type" value="Transcribed_RNA"/>
</dbReference>
<name>A0A0E9VI06_ANGAN</name>
<reference evidence="1" key="2">
    <citation type="journal article" date="2015" name="Fish Shellfish Immunol.">
        <title>Early steps in the European eel (Anguilla anguilla)-Vibrio vulnificus interaction in the gills: Role of the RtxA13 toxin.</title>
        <authorList>
            <person name="Callol A."/>
            <person name="Pajuelo D."/>
            <person name="Ebbesson L."/>
            <person name="Teles M."/>
            <person name="MacKenzie S."/>
            <person name="Amaro C."/>
        </authorList>
    </citation>
    <scope>NUCLEOTIDE SEQUENCE</scope>
</reference>
<sequence>MNICDFLSLLHTEMKYAAIYRNERYLSGYYFATLQNMWTNIQIAETLDRYIKNKLL</sequence>
<reference evidence="1" key="1">
    <citation type="submission" date="2014-11" db="EMBL/GenBank/DDBJ databases">
        <authorList>
            <person name="Amaro Gonzalez C."/>
        </authorList>
    </citation>
    <scope>NUCLEOTIDE SEQUENCE</scope>
</reference>